<keyword evidence="6" id="KW-1185">Reference proteome</keyword>
<evidence type="ECO:0000259" key="4">
    <source>
        <dbReference type="PROSITE" id="PS50949"/>
    </source>
</evidence>
<dbReference type="InterPro" id="IPR011711">
    <property type="entry name" value="GntR_C"/>
</dbReference>
<dbReference type="SUPFAM" id="SSF48008">
    <property type="entry name" value="GntR ligand-binding domain-like"/>
    <property type="match status" value="1"/>
</dbReference>
<evidence type="ECO:0000313" key="6">
    <source>
        <dbReference type="Proteomes" id="UP000321058"/>
    </source>
</evidence>
<dbReference type="Gene3D" id="1.10.10.10">
    <property type="entry name" value="Winged helix-like DNA-binding domain superfamily/Winged helix DNA-binding domain"/>
    <property type="match status" value="1"/>
</dbReference>
<accession>A0A512NQC1</accession>
<evidence type="ECO:0000313" key="5">
    <source>
        <dbReference type="EMBL" id="GEP61148.1"/>
    </source>
</evidence>
<evidence type="ECO:0000256" key="1">
    <source>
        <dbReference type="ARBA" id="ARBA00023015"/>
    </source>
</evidence>
<reference evidence="5 6" key="1">
    <citation type="submission" date="2019-07" db="EMBL/GenBank/DDBJ databases">
        <title>Whole genome shotgun sequence of Reyranella soli NBRC 108950.</title>
        <authorList>
            <person name="Hosoyama A."/>
            <person name="Uohara A."/>
            <person name="Ohji S."/>
            <person name="Ichikawa N."/>
        </authorList>
    </citation>
    <scope>NUCLEOTIDE SEQUENCE [LARGE SCALE GENOMIC DNA]</scope>
    <source>
        <strain evidence="5 6">NBRC 108950</strain>
    </source>
</reference>
<dbReference type="CDD" id="cd07377">
    <property type="entry name" value="WHTH_GntR"/>
    <property type="match status" value="1"/>
</dbReference>
<dbReference type="InterPro" id="IPR000524">
    <property type="entry name" value="Tscrpt_reg_HTH_GntR"/>
</dbReference>
<dbReference type="PANTHER" id="PTHR43537">
    <property type="entry name" value="TRANSCRIPTIONAL REGULATOR, GNTR FAMILY"/>
    <property type="match status" value="1"/>
</dbReference>
<dbReference type="Pfam" id="PF00392">
    <property type="entry name" value="GntR"/>
    <property type="match status" value="1"/>
</dbReference>
<keyword evidence="3" id="KW-0804">Transcription</keyword>
<dbReference type="PANTHER" id="PTHR43537:SF44">
    <property type="entry name" value="GNTR FAMILY REGULATORY PROTEIN"/>
    <property type="match status" value="1"/>
</dbReference>
<dbReference type="SMART" id="SM00345">
    <property type="entry name" value="HTH_GNTR"/>
    <property type="match status" value="1"/>
</dbReference>
<dbReference type="Pfam" id="PF07729">
    <property type="entry name" value="FCD"/>
    <property type="match status" value="1"/>
</dbReference>
<dbReference type="PROSITE" id="PS50949">
    <property type="entry name" value="HTH_GNTR"/>
    <property type="match status" value="1"/>
</dbReference>
<proteinExistence type="predicted"/>
<dbReference type="SUPFAM" id="SSF46785">
    <property type="entry name" value="Winged helix' DNA-binding domain"/>
    <property type="match status" value="1"/>
</dbReference>
<dbReference type="EMBL" id="BKAJ01000203">
    <property type="protein sequence ID" value="GEP61148.1"/>
    <property type="molecule type" value="Genomic_DNA"/>
</dbReference>
<dbReference type="Gene3D" id="1.20.120.530">
    <property type="entry name" value="GntR ligand-binding domain-like"/>
    <property type="match status" value="1"/>
</dbReference>
<dbReference type="InterPro" id="IPR036388">
    <property type="entry name" value="WH-like_DNA-bd_sf"/>
</dbReference>
<dbReference type="AlphaFoldDB" id="A0A512NQC1"/>
<comment type="caution">
    <text evidence="5">The sequence shown here is derived from an EMBL/GenBank/DDBJ whole genome shotgun (WGS) entry which is preliminary data.</text>
</comment>
<evidence type="ECO:0000256" key="3">
    <source>
        <dbReference type="ARBA" id="ARBA00023163"/>
    </source>
</evidence>
<feature type="domain" description="HTH gntR-type" evidence="4">
    <location>
        <begin position="11"/>
        <end position="79"/>
    </location>
</feature>
<keyword evidence="1" id="KW-0805">Transcription regulation</keyword>
<organism evidence="5 6">
    <name type="scientific">Reyranella soli</name>
    <dbReference type="NCBI Taxonomy" id="1230389"/>
    <lineage>
        <taxon>Bacteria</taxon>
        <taxon>Pseudomonadati</taxon>
        <taxon>Pseudomonadota</taxon>
        <taxon>Alphaproteobacteria</taxon>
        <taxon>Hyphomicrobiales</taxon>
        <taxon>Reyranellaceae</taxon>
        <taxon>Reyranella</taxon>
    </lineage>
</organism>
<dbReference type="GO" id="GO:0003677">
    <property type="term" value="F:DNA binding"/>
    <property type="evidence" value="ECO:0007669"/>
    <property type="project" value="UniProtKB-KW"/>
</dbReference>
<keyword evidence="2" id="KW-0238">DNA-binding</keyword>
<sequence length="251" mass="26910">MTATASARRKESRTAAIAAELGAAIVAGVYRPDELVPGEVELSHRYGASRTVVREAFKLLSAKGLIASRKRSGTRARPREAWHMLDADVLAWRLKSGQAEPKFVFDLLHVRAIVEPAAAAMAARSHTAATLAAIETAFADMECAGHDAVLFADPDIRFHKAILAATDNDVMMAFGALTEAALGVFVRVASRHAGAPAPSVPLHRAVLDAIRRRDAEAAHAAMMALLDRTARNVERNVGRPRASRRAAKPSK</sequence>
<dbReference type="GO" id="GO:0003700">
    <property type="term" value="F:DNA-binding transcription factor activity"/>
    <property type="evidence" value="ECO:0007669"/>
    <property type="project" value="InterPro"/>
</dbReference>
<dbReference type="RefSeq" id="WP_170303763.1">
    <property type="nucleotide sequence ID" value="NZ_BKAJ01000203.1"/>
</dbReference>
<protein>
    <submittedName>
        <fullName evidence="5">GntR family transcriptional regulator</fullName>
    </submittedName>
</protein>
<dbReference type="InterPro" id="IPR036390">
    <property type="entry name" value="WH_DNA-bd_sf"/>
</dbReference>
<dbReference type="Proteomes" id="UP000321058">
    <property type="component" value="Unassembled WGS sequence"/>
</dbReference>
<dbReference type="PRINTS" id="PR00035">
    <property type="entry name" value="HTHGNTR"/>
</dbReference>
<name>A0A512NQC1_9HYPH</name>
<dbReference type="InterPro" id="IPR008920">
    <property type="entry name" value="TF_FadR/GntR_C"/>
</dbReference>
<dbReference type="SMART" id="SM00895">
    <property type="entry name" value="FCD"/>
    <property type="match status" value="1"/>
</dbReference>
<evidence type="ECO:0000256" key="2">
    <source>
        <dbReference type="ARBA" id="ARBA00023125"/>
    </source>
</evidence>
<gene>
    <name evidence="5" type="ORF">RSO01_83140</name>
</gene>